<evidence type="ECO:0000313" key="1">
    <source>
        <dbReference type="EMBL" id="KAF0981197.1"/>
    </source>
</evidence>
<dbReference type="VEuPathDB" id="AmoebaDB:FDP41_012985"/>
<dbReference type="VEuPathDB" id="AmoebaDB:NF0123620"/>
<dbReference type="EMBL" id="VFQX01000016">
    <property type="protein sequence ID" value="KAF0981197.1"/>
    <property type="molecule type" value="Genomic_DNA"/>
</dbReference>
<sequence length="193" mass="21459">MHSTTVSTSSSNGTSPSSEALSYYPSLALINAATASTFHFPTTLSTATIHVTTQFSFSTKLKRIEPTLSEMHHHSLSLETDPSDENSSNDAASQFNVVLNSSYLELSQQQPLQSPWSSSGASLMFTNSALHSIFRNSVQRSNSNSNSSRAEMHSWDVLPEMMPMDEQCVAMLERFTEMTEEEFEQQVRMCWSP</sequence>
<comment type="caution">
    <text evidence="1">The sequence shown here is derived from an EMBL/GenBank/DDBJ whole genome shotgun (WGS) entry which is preliminary data.</text>
</comment>
<accession>A0A6A5BVG1</accession>
<proteinExistence type="predicted"/>
<dbReference type="Proteomes" id="UP000444721">
    <property type="component" value="Unassembled WGS sequence"/>
</dbReference>
<dbReference type="AlphaFoldDB" id="A0A6A5BVG1"/>
<evidence type="ECO:0000313" key="2">
    <source>
        <dbReference type="Proteomes" id="UP000444721"/>
    </source>
</evidence>
<organism evidence="1 2">
    <name type="scientific">Naegleria fowleri</name>
    <name type="common">Brain eating amoeba</name>
    <dbReference type="NCBI Taxonomy" id="5763"/>
    <lineage>
        <taxon>Eukaryota</taxon>
        <taxon>Discoba</taxon>
        <taxon>Heterolobosea</taxon>
        <taxon>Tetramitia</taxon>
        <taxon>Eutetramitia</taxon>
        <taxon>Vahlkampfiidae</taxon>
        <taxon>Naegleria</taxon>
    </lineage>
</organism>
<dbReference type="RefSeq" id="XP_044565910.1">
    <property type="nucleotide sequence ID" value="XM_044703564.1"/>
</dbReference>
<dbReference type="VEuPathDB" id="AmoebaDB:NfTy_078870"/>
<reference evidence="1 2" key="1">
    <citation type="journal article" date="2019" name="Sci. Rep.">
        <title>Nanopore sequencing improves the draft genome of the human pathogenic amoeba Naegleria fowleri.</title>
        <authorList>
            <person name="Liechti N."/>
            <person name="Schurch N."/>
            <person name="Bruggmann R."/>
            <person name="Wittwer M."/>
        </authorList>
    </citation>
    <scope>NUCLEOTIDE SEQUENCE [LARGE SCALE GENOMIC DNA]</scope>
    <source>
        <strain evidence="1 2">ATCC 30894</strain>
    </source>
</reference>
<name>A0A6A5BVG1_NAEFO</name>
<dbReference type="OrthoDB" id="10654430at2759"/>
<dbReference type="GeneID" id="68120200"/>
<gene>
    <name evidence="1" type="ORF">FDP41_012985</name>
</gene>
<keyword evidence="2" id="KW-1185">Reference proteome</keyword>
<protein>
    <submittedName>
        <fullName evidence="1">Uncharacterized protein</fullName>
    </submittedName>
</protein>